<gene>
    <name evidence="2" type="ORF">GCM10009550_57670</name>
</gene>
<accession>A0ABP4C8T7</accession>
<sequence>MGPRSSHDQCAQIRDMSANARYILIQGCVSNNYRVFRRGRLYGAVLGGANTKEENFITQFGFFNSVLQKRIEQTLQKALQDQKRRERRPNHPGSSVASETERM</sequence>
<keyword evidence="3" id="KW-1185">Reference proteome</keyword>
<evidence type="ECO:0000313" key="2">
    <source>
        <dbReference type="EMBL" id="GAA0962925.1"/>
    </source>
</evidence>
<dbReference type="Proteomes" id="UP001500665">
    <property type="component" value="Unassembled WGS sequence"/>
</dbReference>
<feature type="region of interest" description="Disordered" evidence="1">
    <location>
        <begin position="77"/>
        <end position="103"/>
    </location>
</feature>
<proteinExistence type="predicted"/>
<dbReference type="Gene3D" id="3.40.570.10">
    <property type="entry name" value="Extracellular Endonuclease, subunit A"/>
    <property type="match status" value="1"/>
</dbReference>
<evidence type="ECO:0000256" key="1">
    <source>
        <dbReference type="SAM" id="MobiDB-lite"/>
    </source>
</evidence>
<feature type="compositionally biased region" description="Polar residues" evidence="1">
    <location>
        <begin position="92"/>
        <end position="103"/>
    </location>
</feature>
<dbReference type="InterPro" id="IPR044929">
    <property type="entry name" value="DNA/RNA_non-sp_Endonuclease_sf"/>
</dbReference>
<protein>
    <submittedName>
        <fullName evidence="2">Uncharacterized protein</fullName>
    </submittedName>
</protein>
<evidence type="ECO:0000313" key="3">
    <source>
        <dbReference type="Proteomes" id="UP001500665"/>
    </source>
</evidence>
<dbReference type="EMBL" id="BAAAHH010000029">
    <property type="protein sequence ID" value="GAA0962925.1"/>
    <property type="molecule type" value="Genomic_DNA"/>
</dbReference>
<comment type="caution">
    <text evidence="2">The sequence shown here is derived from an EMBL/GenBank/DDBJ whole genome shotgun (WGS) entry which is preliminary data.</text>
</comment>
<name>A0ABP4C8T7_9ACTN</name>
<organism evidence="2 3">
    <name type="scientific">Actinocorallia libanotica</name>
    <dbReference type="NCBI Taxonomy" id="46162"/>
    <lineage>
        <taxon>Bacteria</taxon>
        <taxon>Bacillati</taxon>
        <taxon>Actinomycetota</taxon>
        <taxon>Actinomycetes</taxon>
        <taxon>Streptosporangiales</taxon>
        <taxon>Thermomonosporaceae</taxon>
        <taxon>Actinocorallia</taxon>
    </lineage>
</organism>
<reference evidence="3" key="1">
    <citation type="journal article" date="2019" name="Int. J. Syst. Evol. Microbiol.">
        <title>The Global Catalogue of Microorganisms (GCM) 10K type strain sequencing project: providing services to taxonomists for standard genome sequencing and annotation.</title>
        <authorList>
            <consortium name="The Broad Institute Genomics Platform"/>
            <consortium name="The Broad Institute Genome Sequencing Center for Infectious Disease"/>
            <person name="Wu L."/>
            <person name="Ma J."/>
        </authorList>
    </citation>
    <scope>NUCLEOTIDE SEQUENCE [LARGE SCALE GENOMIC DNA]</scope>
    <source>
        <strain evidence="3">JCM 10696</strain>
    </source>
</reference>